<dbReference type="OrthoDB" id="676979at2759"/>
<keyword evidence="2" id="KW-0732">Signal</keyword>
<feature type="domain" description="Leucine-rich repeat-containing N-terminal plant-type" evidence="6">
    <location>
        <begin position="31"/>
        <end position="74"/>
    </location>
</feature>
<comment type="subcellular location">
    <subcellularLocation>
        <location evidence="1">Membrane</location>
    </subcellularLocation>
</comment>
<protein>
    <submittedName>
        <fullName evidence="7">GP46-like surface antigen, putative</fullName>
    </submittedName>
</protein>
<organism evidence="7 8">
    <name type="scientific">Bodo saltans</name>
    <name type="common">Flagellated protozoan</name>
    <dbReference type="NCBI Taxonomy" id="75058"/>
    <lineage>
        <taxon>Eukaryota</taxon>
        <taxon>Discoba</taxon>
        <taxon>Euglenozoa</taxon>
        <taxon>Kinetoplastea</taxon>
        <taxon>Metakinetoplastina</taxon>
        <taxon>Eubodonida</taxon>
        <taxon>Bodonidae</taxon>
        <taxon>Bodo</taxon>
    </lineage>
</organism>
<dbReference type="GO" id="GO:0016020">
    <property type="term" value="C:membrane"/>
    <property type="evidence" value="ECO:0007669"/>
    <property type="project" value="UniProtKB-SubCell"/>
</dbReference>
<dbReference type="Proteomes" id="UP000051952">
    <property type="component" value="Unassembled WGS sequence"/>
</dbReference>
<evidence type="ECO:0000256" key="3">
    <source>
        <dbReference type="ARBA" id="ARBA00022737"/>
    </source>
</evidence>
<feature type="transmembrane region" description="Helical" evidence="5">
    <location>
        <begin position="673"/>
        <end position="694"/>
    </location>
</feature>
<dbReference type="InterPro" id="IPR032675">
    <property type="entry name" value="LRR_dom_sf"/>
</dbReference>
<keyword evidence="8" id="KW-1185">Reference proteome</keyword>
<evidence type="ECO:0000313" key="7">
    <source>
        <dbReference type="EMBL" id="CUG93919.1"/>
    </source>
</evidence>
<dbReference type="Pfam" id="PF08263">
    <property type="entry name" value="LRRNT_2"/>
    <property type="match status" value="1"/>
</dbReference>
<dbReference type="InterPro" id="IPR013210">
    <property type="entry name" value="LRR_N_plant-typ"/>
</dbReference>
<dbReference type="EMBL" id="CYKH01002207">
    <property type="protein sequence ID" value="CUG93919.1"/>
    <property type="molecule type" value="Genomic_DNA"/>
</dbReference>
<evidence type="ECO:0000256" key="4">
    <source>
        <dbReference type="ARBA" id="ARBA00023136"/>
    </source>
</evidence>
<evidence type="ECO:0000259" key="6">
    <source>
        <dbReference type="Pfam" id="PF08263"/>
    </source>
</evidence>
<dbReference type="FunFam" id="3.80.10.10:FF:000400">
    <property type="entry name" value="Nuclear pore complex protein NUP107"/>
    <property type="match status" value="1"/>
</dbReference>
<evidence type="ECO:0000313" key="8">
    <source>
        <dbReference type="Proteomes" id="UP000051952"/>
    </source>
</evidence>
<reference evidence="8" key="1">
    <citation type="submission" date="2015-09" db="EMBL/GenBank/DDBJ databases">
        <authorList>
            <consortium name="Pathogen Informatics"/>
        </authorList>
    </citation>
    <scope>NUCLEOTIDE SEQUENCE [LARGE SCALE GENOMIC DNA]</scope>
    <source>
        <strain evidence="8">Lake Konstanz</strain>
    </source>
</reference>
<dbReference type="Pfam" id="PF00560">
    <property type="entry name" value="LRR_1"/>
    <property type="match status" value="2"/>
</dbReference>
<keyword evidence="5" id="KW-0812">Transmembrane</keyword>
<sequence length="738" mass="80696">MQEKCLVALSLALFITTQWCLFAFVASTQETDRDALISFFHASNGLTSWNAARRWDVSNASSAACVNWFGVSCNSNQRVKKLNLDKTGLSGSLSPALGSMAMLEVINLQQNALSGTLPISLINCTQLLELHLQDNFLEGSFPREFSIWSRLTIFHMSNNSFTGSLPSEFNGFTSLTSFEVDQNNLNGTLPEEYSAWSKIKTFQVFRNRHLTGTLPASYGTNWSQVTKVLIYTTDISGPIPNSWGAGMTSMEQLQLFNNKLNGTIPASLGSLQKLAYLNLALNALSGEVPWTALSNLREMVVIGLQDNPFLTGTVPLELNNALAFGSAAVSICRSGICGPQLPLLLFEQHSSVDTTTMFLTFSSGKFDHEIPCSTPQPTAPTAVPSYHPASDSSSLRTQTTITASLVVVSQLISGAATSSGGLHAMQGLLRIQRLRALCDSANDSLSHGSEAEEATSCCDISTSPLQLSIDVDDNHNSVGEREAGALIGNTMFVLVFGVVRVIGSIVVTKWMSKNKRAWLTHGAPGIRNKTSNDSTQPFYSKVLEWTTVMFESFLFSRNLSSFWPSYCFSLVAKMRFLLQFHFVLCGMTPWFAANFTLQCNAQMRKAARPFSFCAAPPETKGGRLLSSSASWWKRTKAYLLLPTEDLRFVNHTVAKAVERDYGALFFGFRSSRLWSFNVELLFGVATGVVIGVTLDSSDPCGVFVFGWILVALSLIECLLAFSVRPYCAAVDFVMLAVV</sequence>
<gene>
    <name evidence="7" type="ORF">BSAL_45590</name>
</gene>
<evidence type="ECO:0000256" key="5">
    <source>
        <dbReference type="SAM" id="Phobius"/>
    </source>
</evidence>
<dbReference type="InterPro" id="IPR001611">
    <property type="entry name" value="Leu-rich_rpt"/>
</dbReference>
<evidence type="ECO:0000256" key="2">
    <source>
        <dbReference type="ARBA" id="ARBA00022729"/>
    </source>
</evidence>
<dbReference type="InterPro" id="IPR050994">
    <property type="entry name" value="At_inactive_RLKs"/>
</dbReference>
<dbReference type="SUPFAM" id="SSF52058">
    <property type="entry name" value="L domain-like"/>
    <property type="match status" value="1"/>
</dbReference>
<feature type="non-terminal residue" evidence="7">
    <location>
        <position position="738"/>
    </location>
</feature>
<dbReference type="AlphaFoldDB" id="A0A0S4JTK3"/>
<dbReference type="Gene3D" id="3.80.10.10">
    <property type="entry name" value="Ribonuclease Inhibitor"/>
    <property type="match status" value="2"/>
</dbReference>
<keyword evidence="3" id="KW-0677">Repeat</keyword>
<dbReference type="VEuPathDB" id="TriTrypDB:BSAL_47975"/>
<dbReference type="PANTHER" id="PTHR48010:SF42">
    <property type="entry name" value="PROTEIN KINASE DOMAIN-CONTAINING PROTEIN"/>
    <property type="match status" value="1"/>
</dbReference>
<evidence type="ECO:0000256" key="1">
    <source>
        <dbReference type="ARBA" id="ARBA00004370"/>
    </source>
</evidence>
<name>A0A0S4JTK3_BODSA</name>
<proteinExistence type="predicted"/>
<keyword evidence="5" id="KW-1133">Transmembrane helix</keyword>
<dbReference type="PANTHER" id="PTHR48010">
    <property type="entry name" value="OS05G0588300 PROTEIN"/>
    <property type="match status" value="1"/>
</dbReference>
<feature type="transmembrane region" description="Helical" evidence="5">
    <location>
        <begin position="700"/>
        <end position="721"/>
    </location>
</feature>
<accession>A0A0S4JTK3</accession>
<keyword evidence="4 5" id="KW-0472">Membrane</keyword>
<feature type="transmembrane region" description="Helical" evidence="5">
    <location>
        <begin position="486"/>
        <end position="507"/>
    </location>
</feature>